<feature type="domain" description="Glycoside-hydrolase family GH114 TIM-barrel" evidence="4">
    <location>
        <begin position="35"/>
        <end position="264"/>
    </location>
</feature>
<evidence type="ECO:0000259" key="4">
    <source>
        <dbReference type="Pfam" id="PF03537"/>
    </source>
</evidence>
<feature type="chain" id="PRO_5040402858" description="alpha-galactosidase" evidence="3">
    <location>
        <begin position="17"/>
        <end position="280"/>
    </location>
</feature>
<dbReference type="GO" id="GO:0004557">
    <property type="term" value="F:alpha-galactosidase activity"/>
    <property type="evidence" value="ECO:0007669"/>
    <property type="project" value="UniProtKB-EC"/>
</dbReference>
<evidence type="ECO:0000313" key="5">
    <source>
        <dbReference type="EMBL" id="KAF2427812.1"/>
    </source>
</evidence>
<keyword evidence="3" id="KW-0732">Signal</keyword>
<dbReference type="InterPro" id="IPR004352">
    <property type="entry name" value="GH114_TIM-barrel"/>
</dbReference>
<dbReference type="PANTHER" id="PTHR35273:SF2">
    <property type="entry name" value="ALPHA-GALACTOSIDASE"/>
    <property type="match status" value="1"/>
</dbReference>
<comment type="catalytic activity">
    <reaction evidence="1">
        <text>Hydrolysis of terminal, non-reducing alpha-D-galactose residues in alpha-D-galactosides, including galactose oligosaccharides, galactomannans and galactolipids.</text>
        <dbReference type="EC" id="3.2.1.22"/>
    </reaction>
</comment>
<dbReference type="InterPro" id="IPR017853">
    <property type="entry name" value="GH"/>
</dbReference>
<dbReference type="Gene3D" id="3.20.20.70">
    <property type="entry name" value="Aldolase class I"/>
    <property type="match status" value="1"/>
</dbReference>
<dbReference type="Proteomes" id="UP000800235">
    <property type="component" value="Unassembled WGS sequence"/>
</dbReference>
<evidence type="ECO:0000256" key="2">
    <source>
        <dbReference type="ARBA" id="ARBA00012755"/>
    </source>
</evidence>
<dbReference type="EC" id="3.2.1.22" evidence="2"/>
<protein>
    <recommendedName>
        <fullName evidence="2">alpha-galactosidase</fullName>
        <ecNumber evidence="2">3.2.1.22</ecNumber>
    </recommendedName>
</protein>
<dbReference type="AlphaFoldDB" id="A0A9P4NMQ2"/>
<accession>A0A9P4NMQ2</accession>
<comment type="caution">
    <text evidence="5">The sequence shown here is derived from an EMBL/GenBank/DDBJ whole genome shotgun (WGS) entry which is preliminary data.</text>
</comment>
<evidence type="ECO:0000313" key="6">
    <source>
        <dbReference type="Proteomes" id="UP000800235"/>
    </source>
</evidence>
<evidence type="ECO:0000256" key="3">
    <source>
        <dbReference type="SAM" id="SignalP"/>
    </source>
</evidence>
<proteinExistence type="predicted"/>
<evidence type="ECO:0000256" key="1">
    <source>
        <dbReference type="ARBA" id="ARBA00001255"/>
    </source>
</evidence>
<dbReference type="Pfam" id="PF03537">
    <property type="entry name" value="Glyco_hydro_114"/>
    <property type="match status" value="1"/>
</dbReference>
<gene>
    <name evidence="5" type="ORF">EJ08DRAFT_719995</name>
</gene>
<sequence length="280" mass="30124">MLSFLFAPILASAVLGATLDTRQSIWQPAVGAKVQIVLSNVVTSGTPSDANIFVIDLFDTPVSTISNLKSGGKKVICYFSAGTSENWRPDYKSFTATDQGDALKDWEGENYVNLKSANVVKIMKARIQKAKNAGCNGVDLDNVDAYTTDDGGGFGLTQADSVTFMRTMAKSASSLGLSIGLKNAPDILPQVSDVIQWAINEACKAYDECALYDTFLKTKPVFHIEYATHSDMTTIASVRSAYCQEDTASKRFSTIIKTRALDGWVMYCDGSAVVTPANSG</sequence>
<dbReference type="EMBL" id="MU007057">
    <property type="protein sequence ID" value="KAF2427812.1"/>
    <property type="molecule type" value="Genomic_DNA"/>
</dbReference>
<keyword evidence="6" id="KW-1185">Reference proteome</keyword>
<dbReference type="InterPro" id="IPR013785">
    <property type="entry name" value="Aldolase_TIM"/>
</dbReference>
<feature type="signal peptide" evidence="3">
    <location>
        <begin position="1"/>
        <end position="16"/>
    </location>
</feature>
<name>A0A9P4NMQ2_9PEZI</name>
<dbReference type="OrthoDB" id="2108802at2759"/>
<organism evidence="5 6">
    <name type="scientific">Tothia fuscella</name>
    <dbReference type="NCBI Taxonomy" id="1048955"/>
    <lineage>
        <taxon>Eukaryota</taxon>
        <taxon>Fungi</taxon>
        <taxon>Dikarya</taxon>
        <taxon>Ascomycota</taxon>
        <taxon>Pezizomycotina</taxon>
        <taxon>Dothideomycetes</taxon>
        <taxon>Pleosporomycetidae</taxon>
        <taxon>Venturiales</taxon>
        <taxon>Cylindrosympodiaceae</taxon>
        <taxon>Tothia</taxon>
    </lineage>
</organism>
<dbReference type="SUPFAM" id="SSF51445">
    <property type="entry name" value="(Trans)glycosidases"/>
    <property type="match status" value="1"/>
</dbReference>
<reference evidence="5" key="1">
    <citation type="journal article" date="2020" name="Stud. Mycol.">
        <title>101 Dothideomycetes genomes: a test case for predicting lifestyles and emergence of pathogens.</title>
        <authorList>
            <person name="Haridas S."/>
            <person name="Albert R."/>
            <person name="Binder M."/>
            <person name="Bloem J."/>
            <person name="Labutti K."/>
            <person name="Salamov A."/>
            <person name="Andreopoulos B."/>
            <person name="Baker S."/>
            <person name="Barry K."/>
            <person name="Bills G."/>
            <person name="Bluhm B."/>
            <person name="Cannon C."/>
            <person name="Castanera R."/>
            <person name="Culley D."/>
            <person name="Daum C."/>
            <person name="Ezra D."/>
            <person name="Gonzalez J."/>
            <person name="Henrissat B."/>
            <person name="Kuo A."/>
            <person name="Liang C."/>
            <person name="Lipzen A."/>
            <person name="Lutzoni F."/>
            <person name="Magnuson J."/>
            <person name="Mondo S."/>
            <person name="Nolan M."/>
            <person name="Ohm R."/>
            <person name="Pangilinan J."/>
            <person name="Park H.-J."/>
            <person name="Ramirez L."/>
            <person name="Alfaro M."/>
            <person name="Sun H."/>
            <person name="Tritt A."/>
            <person name="Yoshinaga Y."/>
            <person name="Zwiers L.-H."/>
            <person name="Turgeon B."/>
            <person name="Goodwin S."/>
            <person name="Spatafora J."/>
            <person name="Crous P."/>
            <person name="Grigoriev I."/>
        </authorList>
    </citation>
    <scope>NUCLEOTIDE SEQUENCE</scope>
    <source>
        <strain evidence="5">CBS 130266</strain>
    </source>
</reference>
<dbReference type="PANTHER" id="PTHR35273">
    <property type="entry name" value="ALPHA-1,4 POLYGALACTOSAMINIDASE, PUTATIVE (AFU_ORTHOLOGUE AFUA_3G07890)-RELATED"/>
    <property type="match status" value="1"/>
</dbReference>